<reference evidence="2 3" key="1">
    <citation type="journal article" date="2014" name="Am. J. Bot.">
        <title>Genome assembly and annotation for red clover (Trifolium pratense; Fabaceae).</title>
        <authorList>
            <person name="Istvanek J."/>
            <person name="Jaros M."/>
            <person name="Krenek A."/>
            <person name="Repkova J."/>
        </authorList>
    </citation>
    <scope>NUCLEOTIDE SEQUENCE [LARGE SCALE GENOMIC DNA]</scope>
    <source>
        <strain evidence="3">cv. Tatra</strain>
        <tissue evidence="2">Young leaves</tissue>
    </source>
</reference>
<dbReference type="InterPro" id="IPR011990">
    <property type="entry name" value="TPR-like_helical_dom_sf"/>
</dbReference>
<evidence type="ECO:0000313" key="3">
    <source>
        <dbReference type="Proteomes" id="UP000236291"/>
    </source>
</evidence>
<reference evidence="2 3" key="2">
    <citation type="journal article" date="2017" name="Front. Plant Sci.">
        <title>Gene Classification and Mining of Molecular Markers Useful in Red Clover (Trifolium pratense) Breeding.</title>
        <authorList>
            <person name="Istvanek J."/>
            <person name="Dluhosova J."/>
            <person name="Dluhos P."/>
            <person name="Patkova L."/>
            <person name="Nedelnik J."/>
            <person name="Repkova J."/>
        </authorList>
    </citation>
    <scope>NUCLEOTIDE SEQUENCE [LARGE SCALE GENOMIC DNA]</scope>
    <source>
        <strain evidence="3">cv. Tatra</strain>
        <tissue evidence="2">Young leaves</tissue>
    </source>
</reference>
<feature type="non-terminal residue" evidence="2">
    <location>
        <position position="89"/>
    </location>
</feature>
<dbReference type="Pfam" id="PF01535">
    <property type="entry name" value="PPR"/>
    <property type="match status" value="1"/>
</dbReference>
<dbReference type="STRING" id="57577.A0A2K3JRA3"/>
<dbReference type="AlphaFoldDB" id="A0A2K3JRA3"/>
<comment type="caution">
    <text evidence="2">The sequence shown here is derived from an EMBL/GenBank/DDBJ whole genome shotgun (WGS) entry which is preliminary data.</text>
</comment>
<proteinExistence type="predicted"/>
<sequence>MSAISKLGDFELAYRDDAFGCENSLDVQQDYVVTAVLMQCGNLEKTLKLFQGMPNRDLVSYCSMIEGLSTHERGKDAVDLFNGNTETIK</sequence>
<organism evidence="2 3">
    <name type="scientific">Trifolium pratense</name>
    <name type="common">Red clover</name>
    <dbReference type="NCBI Taxonomy" id="57577"/>
    <lineage>
        <taxon>Eukaryota</taxon>
        <taxon>Viridiplantae</taxon>
        <taxon>Streptophyta</taxon>
        <taxon>Embryophyta</taxon>
        <taxon>Tracheophyta</taxon>
        <taxon>Spermatophyta</taxon>
        <taxon>Magnoliopsida</taxon>
        <taxon>eudicotyledons</taxon>
        <taxon>Gunneridae</taxon>
        <taxon>Pentapetalae</taxon>
        <taxon>rosids</taxon>
        <taxon>fabids</taxon>
        <taxon>Fabales</taxon>
        <taxon>Fabaceae</taxon>
        <taxon>Papilionoideae</taxon>
        <taxon>50 kb inversion clade</taxon>
        <taxon>NPAAA clade</taxon>
        <taxon>Hologalegina</taxon>
        <taxon>IRL clade</taxon>
        <taxon>Trifolieae</taxon>
        <taxon>Trifolium</taxon>
    </lineage>
</organism>
<name>A0A2K3JRA3_TRIPR</name>
<accession>A0A2K3JRA3</accession>
<dbReference type="EMBL" id="ASHM01074819">
    <property type="protein sequence ID" value="PNX56572.1"/>
    <property type="molecule type" value="Genomic_DNA"/>
</dbReference>
<dbReference type="Proteomes" id="UP000236291">
    <property type="component" value="Unassembled WGS sequence"/>
</dbReference>
<evidence type="ECO:0000313" key="2">
    <source>
        <dbReference type="EMBL" id="PNX56572.1"/>
    </source>
</evidence>
<gene>
    <name evidence="2" type="ORF">L195_g049949</name>
</gene>
<protein>
    <recommendedName>
        <fullName evidence="4">Pentatricopeptide repeat-containing protein</fullName>
    </recommendedName>
</protein>
<dbReference type="InterPro" id="IPR002885">
    <property type="entry name" value="PPR_rpt"/>
</dbReference>
<dbReference type="Gene3D" id="1.25.40.10">
    <property type="entry name" value="Tetratricopeptide repeat domain"/>
    <property type="match status" value="1"/>
</dbReference>
<keyword evidence="1" id="KW-0677">Repeat</keyword>
<evidence type="ECO:0000256" key="1">
    <source>
        <dbReference type="ARBA" id="ARBA00022737"/>
    </source>
</evidence>
<evidence type="ECO:0008006" key="4">
    <source>
        <dbReference type="Google" id="ProtNLM"/>
    </source>
</evidence>